<reference evidence="2 3" key="1">
    <citation type="submission" date="2018-06" db="EMBL/GenBank/DDBJ databases">
        <title>Complete Genome Sequence of Desulfobacter hydrogenophilus (DSM3380).</title>
        <authorList>
            <person name="Marietou A."/>
            <person name="Schreiber L."/>
            <person name="Marshall I."/>
            <person name="Jorgensen B."/>
        </authorList>
    </citation>
    <scope>NUCLEOTIDE SEQUENCE [LARGE SCALE GENOMIC DNA]</scope>
    <source>
        <strain evidence="2 3">DSM 3380</strain>
    </source>
</reference>
<keyword evidence="4" id="KW-1185">Reference proteome</keyword>
<name>A0A328F6C3_9BACT</name>
<protein>
    <recommendedName>
        <fullName evidence="5">Transposase</fullName>
    </recommendedName>
</protein>
<sequence>MEKIITIANRQESPASGDPPRQFYQKHLTNWKGTGLSQAEYCRRNSLVRHRFGYWKRKLFKEEGQIKFAELPVSLSEQSVPFIRDNVFSTLRLMVDSRFSLEIPDQFSQDTLTKVLQVLQML</sequence>
<gene>
    <name evidence="2" type="ORF">DO021_21915</name>
    <name evidence="1" type="ORF">EYB58_10715</name>
</gene>
<evidence type="ECO:0000313" key="4">
    <source>
        <dbReference type="Proteomes" id="UP000293902"/>
    </source>
</evidence>
<evidence type="ECO:0000313" key="2">
    <source>
        <dbReference type="EMBL" id="RAL99908.1"/>
    </source>
</evidence>
<dbReference type="EMBL" id="QLNI01000082">
    <property type="protein sequence ID" value="RAL99908.1"/>
    <property type="molecule type" value="Genomic_DNA"/>
</dbReference>
<proteinExistence type="predicted"/>
<dbReference type="RefSeq" id="WP_111960661.1">
    <property type="nucleotide sequence ID" value="NZ_CP036313.1"/>
</dbReference>
<evidence type="ECO:0008006" key="5">
    <source>
        <dbReference type="Google" id="ProtNLM"/>
    </source>
</evidence>
<evidence type="ECO:0000313" key="3">
    <source>
        <dbReference type="Proteomes" id="UP000248798"/>
    </source>
</evidence>
<dbReference type="EMBL" id="CP036313">
    <property type="protein sequence ID" value="QBH13352.1"/>
    <property type="molecule type" value="Genomic_DNA"/>
</dbReference>
<reference evidence="1 4" key="2">
    <citation type="submission" date="2019-02" db="EMBL/GenBank/DDBJ databases">
        <title>Complete genome sequence of Desulfobacter hydrogenophilus AcRS1.</title>
        <authorList>
            <person name="Marietou A."/>
            <person name="Lund M.B."/>
            <person name="Marshall I.P.G."/>
            <person name="Schreiber L."/>
            <person name="Jorgensen B."/>
        </authorList>
    </citation>
    <scope>NUCLEOTIDE SEQUENCE [LARGE SCALE GENOMIC DNA]</scope>
    <source>
        <strain evidence="1 4">AcRS1</strain>
    </source>
</reference>
<evidence type="ECO:0000313" key="1">
    <source>
        <dbReference type="EMBL" id="QBH13352.1"/>
    </source>
</evidence>
<dbReference type="Proteomes" id="UP000293902">
    <property type="component" value="Chromosome"/>
</dbReference>
<dbReference type="NCBIfam" id="NF047593">
    <property type="entry name" value="IS66_ISAeme5_TnpA"/>
    <property type="match status" value="1"/>
</dbReference>
<accession>A0A328F6C3</accession>
<organism evidence="2 3">
    <name type="scientific">Desulfobacter hydrogenophilus</name>
    <dbReference type="NCBI Taxonomy" id="2291"/>
    <lineage>
        <taxon>Bacteria</taxon>
        <taxon>Pseudomonadati</taxon>
        <taxon>Thermodesulfobacteriota</taxon>
        <taxon>Desulfobacteria</taxon>
        <taxon>Desulfobacterales</taxon>
        <taxon>Desulfobacteraceae</taxon>
        <taxon>Desulfobacter</taxon>
    </lineage>
</organism>
<dbReference type="AlphaFoldDB" id="A0A328F6C3"/>
<dbReference type="OrthoDB" id="5422656at2"/>
<dbReference type="Proteomes" id="UP000248798">
    <property type="component" value="Unassembled WGS sequence"/>
</dbReference>